<dbReference type="FunFam" id="3.30.460.90:FF:000005">
    <property type="entry name" value="Cyclic GMP-AMP synthase"/>
    <property type="match status" value="1"/>
</dbReference>
<comment type="cofactor">
    <cofactor evidence="2">
        <name>Mg(2+)</name>
        <dbReference type="ChEBI" id="CHEBI:18420"/>
    </cofactor>
</comment>
<evidence type="ECO:0000256" key="13">
    <source>
        <dbReference type="ARBA" id="ARBA00022499"/>
    </source>
</evidence>
<dbReference type="InterPro" id="IPR046903">
    <property type="entry name" value="Mab-21-like_nuc_Trfase"/>
</dbReference>
<dbReference type="FunCoup" id="A0A2U4AV50">
    <property type="interactions" value="453"/>
</dbReference>
<comment type="subcellular location">
    <subcellularLocation>
        <location evidence="5">Cell membrane</location>
        <topology evidence="5">Peripheral membrane protein</topology>
    </subcellularLocation>
    <subcellularLocation>
        <location evidence="6">Chromosome</location>
    </subcellularLocation>
    <subcellularLocation>
        <location evidence="7">Cytoplasm</location>
        <location evidence="7">Cytosol</location>
    </subcellularLocation>
    <subcellularLocation>
        <location evidence="4">Nucleus</location>
    </subcellularLocation>
</comment>
<accession>A0A2U4AV50</accession>
<evidence type="ECO:0000256" key="34">
    <source>
        <dbReference type="ARBA" id="ARBA00023204"/>
    </source>
</evidence>
<keyword evidence="16" id="KW-0808">Transferase</keyword>
<evidence type="ECO:0000256" key="8">
    <source>
        <dbReference type="ARBA" id="ARBA00008307"/>
    </source>
</evidence>
<dbReference type="EC" id="2.7.7.86" evidence="41"/>
<comment type="similarity">
    <text evidence="8">Belongs to the mab-21 family.</text>
</comment>
<dbReference type="Pfam" id="PF03281">
    <property type="entry name" value="Mab-21"/>
    <property type="match status" value="1"/>
</dbReference>
<evidence type="ECO:0000256" key="5">
    <source>
        <dbReference type="ARBA" id="ARBA00004202"/>
    </source>
</evidence>
<keyword evidence="24" id="KW-0460">Magnesium</keyword>
<dbReference type="AlphaFoldDB" id="A0A2U4AV50"/>
<dbReference type="PANTHER" id="PTHR10656:SF35">
    <property type="entry name" value="CYCLIC GMP-AMP SYNTHASE"/>
    <property type="match status" value="1"/>
</dbReference>
<comment type="catalytic activity">
    <reaction evidence="39">
        <text>GTP + ATP = pppGp(2'-5')A + diphosphate</text>
        <dbReference type="Rhea" id="RHEA:23748"/>
        <dbReference type="ChEBI" id="CHEBI:30616"/>
        <dbReference type="ChEBI" id="CHEBI:33019"/>
        <dbReference type="ChEBI" id="CHEBI:37565"/>
        <dbReference type="ChEBI" id="CHEBI:78318"/>
    </reaction>
    <physiologicalReaction direction="left-to-right" evidence="39">
        <dbReference type="Rhea" id="RHEA:23749"/>
    </physiologicalReaction>
</comment>
<dbReference type="STRING" id="9739.ENSTTRP00000005466"/>
<keyword evidence="21" id="KW-0013">ADP-ribosylation</keyword>
<keyword evidence="32" id="KW-0472">Membrane</keyword>
<keyword evidence="11" id="KW-0488">Methylation</keyword>
<keyword evidence="28" id="KW-0051">Antiviral defense</keyword>
<evidence type="ECO:0000256" key="24">
    <source>
        <dbReference type="ARBA" id="ARBA00022842"/>
    </source>
</evidence>
<evidence type="ECO:0000256" key="21">
    <source>
        <dbReference type="ARBA" id="ARBA00022765"/>
    </source>
</evidence>
<evidence type="ECO:0000256" key="39">
    <source>
        <dbReference type="ARBA" id="ARBA00051027"/>
    </source>
</evidence>
<evidence type="ECO:0000256" key="31">
    <source>
        <dbReference type="ARBA" id="ARBA00023134"/>
    </source>
</evidence>
<evidence type="ECO:0000256" key="1">
    <source>
        <dbReference type="ARBA" id="ARBA00001936"/>
    </source>
</evidence>
<dbReference type="GO" id="GO:0046872">
    <property type="term" value="F:metal ion binding"/>
    <property type="evidence" value="ECO:0007669"/>
    <property type="project" value="UniProtKB-KW"/>
</dbReference>
<feature type="compositionally biased region" description="Basic and acidic residues" evidence="43">
    <location>
        <begin position="111"/>
        <end position="124"/>
    </location>
</feature>
<dbReference type="RefSeq" id="XP_019784845.1">
    <property type="nucleotide sequence ID" value="XM_019929286.2"/>
</dbReference>
<evidence type="ECO:0000256" key="20">
    <source>
        <dbReference type="ARBA" id="ARBA00022763"/>
    </source>
</evidence>
<evidence type="ECO:0000256" key="40">
    <source>
        <dbReference type="ARBA" id="ARBA00051277"/>
    </source>
</evidence>
<comment type="cofactor">
    <cofactor evidence="1">
        <name>Mn(2+)</name>
        <dbReference type="ChEBI" id="CHEBI:29035"/>
    </cofactor>
</comment>
<keyword evidence="46" id="KW-1185">Reference proteome</keyword>
<keyword evidence="33" id="KW-0564">Palmitate</keyword>
<keyword evidence="30" id="KW-0238">DNA-binding</keyword>
<dbReference type="GO" id="GO:0140693">
    <property type="term" value="F:molecular condensate scaffold activity"/>
    <property type="evidence" value="ECO:0007669"/>
    <property type="project" value="UniProtKB-ARBA"/>
</dbReference>
<dbReference type="GO" id="GO:0002230">
    <property type="term" value="P:positive regulation of defense response to virus by host"/>
    <property type="evidence" value="ECO:0007669"/>
    <property type="project" value="TreeGrafter"/>
</dbReference>
<evidence type="ECO:0000256" key="28">
    <source>
        <dbReference type="ARBA" id="ARBA00023118"/>
    </source>
</evidence>
<evidence type="ECO:0000256" key="7">
    <source>
        <dbReference type="ARBA" id="ARBA00004514"/>
    </source>
</evidence>
<evidence type="ECO:0000256" key="43">
    <source>
        <dbReference type="SAM" id="MobiDB-lite"/>
    </source>
</evidence>
<dbReference type="GO" id="GO:0061501">
    <property type="term" value="F:2',3'-cyclic GMP-AMP synthase activity"/>
    <property type="evidence" value="ECO:0007669"/>
    <property type="project" value="UniProtKB-EC"/>
</dbReference>
<feature type="region of interest" description="Disordered" evidence="43">
    <location>
        <begin position="1"/>
        <end position="135"/>
    </location>
</feature>
<dbReference type="GO" id="GO:0032481">
    <property type="term" value="P:positive regulation of type I interferon production"/>
    <property type="evidence" value="ECO:0007669"/>
    <property type="project" value="UniProtKB-ARBA"/>
</dbReference>
<dbReference type="Gene3D" id="3.30.460.90">
    <property type="match status" value="1"/>
</dbReference>
<evidence type="ECO:0000313" key="47">
    <source>
        <dbReference type="RefSeq" id="XP_019784845.1"/>
    </source>
</evidence>
<protein>
    <recommendedName>
        <fullName evidence="37">Cyclic GMP-AMP synthase</fullName>
        <ecNumber evidence="41">2.7.7.86</ecNumber>
    </recommendedName>
    <alternativeName>
        <fullName evidence="42">2'3'-cGAMP synthase</fullName>
    </alternativeName>
</protein>
<keyword evidence="13" id="KW-1017">Isopeptide bond</keyword>
<evidence type="ECO:0000259" key="45">
    <source>
        <dbReference type="Pfam" id="PF20266"/>
    </source>
</evidence>
<keyword evidence="23" id="KW-0067">ATP-binding</keyword>
<evidence type="ECO:0000256" key="26">
    <source>
        <dbReference type="ARBA" id="ARBA00022859"/>
    </source>
</evidence>
<dbReference type="GO" id="GO:0042803">
    <property type="term" value="F:protein homodimerization activity"/>
    <property type="evidence" value="ECO:0007669"/>
    <property type="project" value="UniProtKB-ARBA"/>
</dbReference>
<dbReference type="GO" id="GO:0006281">
    <property type="term" value="P:DNA repair"/>
    <property type="evidence" value="ECO:0007669"/>
    <property type="project" value="UniProtKB-KW"/>
</dbReference>
<evidence type="ECO:0000256" key="18">
    <source>
        <dbReference type="ARBA" id="ARBA00022723"/>
    </source>
</evidence>
<dbReference type="FunFam" id="1.10.1410.40:FF:000007">
    <property type="entry name" value="Cyclic GMP-AMP synthase"/>
    <property type="match status" value="1"/>
</dbReference>
<evidence type="ECO:0000256" key="38">
    <source>
        <dbReference type="ARBA" id="ARBA00050833"/>
    </source>
</evidence>
<evidence type="ECO:0000256" key="25">
    <source>
        <dbReference type="ARBA" id="ARBA00022843"/>
    </source>
</evidence>
<evidence type="ECO:0000256" key="22">
    <source>
        <dbReference type="ARBA" id="ARBA00022833"/>
    </source>
</evidence>
<dbReference type="SMART" id="SM01265">
    <property type="entry name" value="Mab-21"/>
    <property type="match status" value="1"/>
</dbReference>
<evidence type="ECO:0000256" key="30">
    <source>
        <dbReference type="ARBA" id="ARBA00023125"/>
    </source>
</evidence>
<keyword evidence="10" id="KW-1003">Cell membrane</keyword>
<evidence type="ECO:0000256" key="3">
    <source>
        <dbReference type="ARBA" id="ARBA00001947"/>
    </source>
</evidence>
<evidence type="ECO:0000256" key="41">
    <source>
        <dbReference type="ARBA" id="ARBA00066494"/>
    </source>
</evidence>
<evidence type="ECO:0000313" key="46">
    <source>
        <dbReference type="Proteomes" id="UP000245320"/>
    </source>
</evidence>
<dbReference type="GO" id="GO:0071360">
    <property type="term" value="P:cellular response to exogenous dsRNA"/>
    <property type="evidence" value="ECO:0007669"/>
    <property type="project" value="TreeGrafter"/>
</dbReference>
<dbReference type="GO" id="GO:0005524">
    <property type="term" value="F:ATP binding"/>
    <property type="evidence" value="ECO:0007669"/>
    <property type="project" value="UniProtKB-KW"/>
</dbReference>
<evidence type="ECO:0000259" key="44">
    <source>
        <dbReference type="Pfam" id="PF03281"/>
    </source>
</evidence>
<evidence type="ECO:0000256" key="12">
    <source>
        <dbReference type="ARBA" id="ARBA00022490"/>
    </source>
</evidence>
<dbReference type="Gene3D" id="1.10.1410.40">
    <property type="match status" value="1"/>
</dbReference>
<evidence type="ECO:0000256" key="36">
    <source>
        <dbReference type="ARBA" id="ARBA00023288"/>
    </source>
</evidence>
<dbReference type="GO" id="GO:0140896">
    <property type="term" value="P:cGAS/STING signaling pathway"/>
    <property type="evidence" value="ECO:0007669"/>
    <property type="project" value="UniProtKB-ARBA"/>
</dbReference>
<keyword evidence="34" id="KW-0234">DNA repair</keyword>
<evidence type="ECO:0000256" key="19">
    <source>
        <dbReference type="ARBA" id="ARBA00022741"/>
    </source>
</evidence>
<feature type="compositionally biased region" description="Basic and acidic residues" evidence="43">
    <location>
        <begin position="59"/>
        <end position="86"/>
    </location>
</feature>
<feature type="compositionally biased region" description="Low complexity" evidence="43">
    <location>
        <begin position="11"/>
        <end position="27"/>
    </location>
</feature>
<keyword evidence="27" id="KW-0007">Acetylation</keyword>
<name>A0A2U4AV50_TURTR</name>
<evidence type="ECO:0000256" key="4">
    <source>
        <dbReference type="ARBA" id="ARBA00004123"/>
    </source>
</evidence>
<evidence type="ECO:0000256" key="35">
    <source>
        <dbReference type="ARBA" id="ARBA00023242"/>
    </source>
</evidence>
<dbReference type="InParanoid" id="A0A2U4AV50"/>
<dbReference type="GO" id="GO:0035861">
    <property type="term" value="C:site of double-strand break"/>
    <property type="evidence" value="ECO:0007669"/>
    <property type="project" value="TreeGrafter"/>
</dbReference>
<evidence type="ECO:0000256" key="10">
    <source>
        <dbReference type="ARBA" id="ARBA00022475"/>
    </source>
</evidence>
<dbReference type="GO" id="GO:0005829">
    <property type="term" value="C:cytosol"/>
    <property type="evidence" value="ECO:0007669"/>
    <property type="project" value="UniProtKB-SubCell"/>
</dbReference>
<dbReference type="GO" id="GO:0038001">
    <property type="term" value="P:paracrine signaling"/>
    <property type="evidence" value="ECO:0007669"/>
    <property type="project" value="TreeGrafter"/>
</dbReference>
<dbReference type="Pfam" id="PF20266">
    <property type="entry name" value="Mab-21_C"/>
    <property type="match status" value="1"/>
</dbReference>
<keyword evidence="26" id="KW-0391">Immunity</keyword>
<dbReference type="GO" id="GO:0005886">
    <property type="term" value="C:plasma membrane"/>
    <property type="evidence" value="ECO:0007669"/>
    <property type="project" value="UniProtKB-SubCell"/>
</dbReference>
<dbReference type="GO" id="GO:0051607">
    <property type="term" value="P:defense response to virus"/>
    <property type="evidence" value="ECO:0007669"/>
    <property type="project" value="UniProtKB-KW"/>
</dbReference>
<keyword evidence="25" id="KW-0832">Ubl conjugation</keyword>
<dbReference type="GO" id="GO:0003690">
    <property type="term" value="F:double-stranded DNA binding"/>
    <property type="evidence" value="ECO:0007669"/>
    <property type="project" value="TreeGrafter"/>
</dbReference>
<evidence type="ECO:0000256" key="17">
    <source>
        <dbReference type="ARBA" id="ARBA00022695"/>
    </source>
</evidence>
<evidence type="ECO:0000256" key="23">
    <source>
        <dbReference type="ARBA" id="ARBA00022840"/>
    </source>
</evidence>
<dbReference type="Proteomes" id="UP000245320">
    <property type="component" value="Chromosome 12"/>
</dbReference>
<feature type="domain" description="Mab-21-like HhH/H2TH-like" evidence="45">
    <location>
        <begin position="396"/>
        <end position="500"/>
    </location>
</feature>
<evidence type="ECO:0000256" key="15">
    <source>
        <dbReference type="ARBA" id="ARBA00022588"/>
    </source>
</evidence>
<keyword evidence="20" id="KW-0227">DNA damage</keyword>
<dbReference type="GO" id="GO:2000042">
    <property type="term" value="P:negative regulation of double-strand break repair via homologous recombination"/>
    <property type="evidence" value="ECO:0007669"/>
    <property type="project" value="UniProtKB-ARBA"/>
</dbReference>
<proteinExistence type="inferred from homology"/>
<feature type="compositionally biased region" description="Pro residues" evidence="43">
    <location>
        <begin position="125"/>
        <end position="135"/>
    </location>
</feature>
<keyword evidence="36" id="KW-0449">Lipoprotein</keyword>
<dbReference type="InterPro" id="IPR046906">
    <property type="entry name" value="Mab-21_HhH/H2TH-like"/>
</dbReference>
<gene>
    <name evidence="47" type="primary">CGAS</name>
</gene>
<keyword evidence="29" id="KW-0446">Lipid-binding</keyword>
<dbReference type="InterPro" id="IPR024810">
    <property type="entry name" value="MAB21L/cGLR"/>
</dbReference>
<keyword evidence="12" id="KW-0963">Cytoplasm</keyword>
<evidence type="ECO:0000256" key="9">
    <source>
        <dbReference type="ARBA" id="ARBA00022454"/>
    </source>
</evidence>
<evidence type="ECO:0000256" key="11">
    <source>
        <dbReference type="ARBA" id="ARBA00022481"/>
    </source>
</evidence>
<dbReference type="GO" id="GO:0008289">
    <property type="term" value="F:lipid binding"/>
    <property type="evidence" value="ECO:0007669"/>
    <property type="project" value="UniProtKB-KW"/>
</dbReference>
<evidence type="ECO:0000256" key="2">
    <source>
        <dbReference type="ARBA" id="ARBA00001946"/>
    </source>
</evidence>
<keyword evidence="9" id="KW-0158">Chromosome</keyword>
<evidence type="ECO:0000256" key="32">
    <source>
        <dbReference type="ARBA" id="ARBA00023136"/>
    </source>
</evidence>
<dbReference type="GO" id="GO:0005525">
    <property type="term" value="F:GTP binding"/>
    <property type="evidence" value="ECO:0007669"/>
    <property type="project" value="UniProtKB-KW"/>
</dbReference>
<evidence type="ECO:0000256" key="27">
    <source>
        <dbReference type="ARBA" id="ARBA00022990"/>
    </source>
</evidence>
<evidence type="ECO:0000256" key="6">
    <source>
        <dbReference type="ARBA" id="ARBA00004286"/>
    </source>
</evidence>
<keyword evidence="31" id="KW-0342">GTP-binding</keyword>
<keyword evidence="19" id="KW-0547">Nucleotide-binding</keyword>
<dbReference type="GO" id="GO:0045087">
    <property type="term" value="P:innate immune response"/>
    <property type="evidence" value="ECO:0007669"/>
    <property type="project" value="UniProtKB-KW"/>
</dbReference>
<keyword evidence="18" id="KW-0479">Metal-binding</keyword>
<evidence type="ECO:0000256" key="29">
    <source>
        <dbReference type="ARBA" id="ARBA00023121"/>
    </source>
</evidence>
<keyword evidence="35" id="KW-0539">Nucleus</keyword>
<comment type="catalytic activity">
    <reaction evidence="38">
        <text>GTP + ATP = 2',3'-cGAMP + 2 diphosphate</text>
        <dbReference type="Rhea" id="RHEA:42064"/>
        <dbReference type="ChEBI" id="CHEBI:30616"/>
        <dbReference type="ChEBI" id="CHEBI:33019"/>
        <dbReference type="ChEBI" id="CHEBI:37565"/>
        <dbReference type="ChEBI" id="CHEBI:143093"/>
        <dbReference type="EC" id="2.7.7.86"/>
    </reaction>
    <physiologicalReaction direction="left-to-right" evidence="38">
        <dbReference type="Rhea" id="RHEA:42065"/>
    </physiologicalReaction>
</comment>
<comment type="catalytic activity">
    <reaction evidence="40">
        <text>pppGp(2'-5')A = 2',3'-cGAMP + diphosphate</text>
        <dbReference type="Rhea" id="RHEA:23924"/>
        <dbReference type="ChEBI" id="CHEBI:33019"/>
        <dbReference type="ChEBI" id="CHEBI:78318"/>
        <dbReference type="ChEBI" id="CHEBI:143093"/>
    </reaction>
    <physiologicalReaction direction="left-to-right" evidence="40">
        <dbReference type="Rhea" id="RHEA:23925"/>
    </physiologicalReaction>
</comment>
<dbReference type="PANTHER" id="PTHR10656">
    <property type="entry name" value="CELL FATE DETERMINING PROTEIN MAB21-RELATED"/>
    <property type="match status" value="1"/>
</dbReference>
<evidence type="ECO:0000256" key="33">
    <source>
        <dbReference type="ARBA" id="ARBA00023139"/>
    </source>
</evidence>
<evidence type="ECO:0000256" key="14">
    <source>
        <dbReference type="ARBA" id="ARBA00022553"/>
    </source>
</evidence>
<evidence type="ECO:0000256" key="37">
    <source>
        <dbReference type="ARBA" id="ARBA00044145"/>
    </source>
</evidence>
<keyword evidence="14" id="KW-0597">Phosphoprotein</keyword>
<comment type="cofactor">
    <cofactor evidence="3">
        <name>Zn(2+)</name>
        <dbReference type="ChEBI" id="CHEBI:29105"/>
    </cofactor>
</comment>
<dbReference type="CTD" id="115004"/>
<organism evidence="46 47">
    <name type="scientific">Tursiops truncatus</name>
    <name type="common">Atlantic bottle-nosed dolphin</name>
    <name type="synonym">Delphinus truncatus</name>
    <dbReference type="NCBI Taxonomy" id="9739"/>
    <lineage>
        <taxon>Eukaryota</taxon>
        <taxon>Metazoa</taxon>
        <taxon>Chordata</taxon>
        <taxon>Craniata</taxon>
        <taxon>Vertebrata</taxon>
        <taxon>Euteleostomi</taxon>
        <taxon>Mammalia</taxon>
        <taxon>Eutheria</taxon>
        <taxon>Laurasiatheria</taxon>
        <taxon>Artiodactyla</taxon>
        <taxon>Whippomorpha</taxon>
        <taxon>Cetacea</taxon>
        <taxon>Odontoceti</taxon>
        <taxon>Delphinidae</taxon>
        <taxon>Tursiops</taxon>
    </lineage>
</organism>
<keyword evidence="22" id="KW-0862">Zinc</keyword>
<reference evidence="47" key="1">
    <citation type="submission" date="2025-08" db="UniProtKB">
        <authorList>
            <consortium name="RefSeq"/>
        </authorList>
    </citation>
    <scope>IDENTIFICATION</scope>
    <source>
        <tissue evidence="47">Spleen</tissue>
    </source>
</reference>
<evidence type="ECO:0000256" key="42">
    <source>
        <dbReference type="ARBA" id="ARBA00075176"/>
    </source>
</evidence>
<feature type="domain" description="Mab-21-like nucleotidyltransferase" evidence="44">
    <location>
        <begin position="203"/>
        <end position="380"/>
    </location>
</feature>
<dbReference type="GeneID" id="101322433"/>
<dbReference type="GO" id="GO:0031491">
    <property type="term" value="F:nucleosome binding"/>
    <property type="evidence" value="ECO:0007669"/>
    <property type="project" value="UniProtKB-ARBA"/>
</dbReference>
<keyword evidence="15" id="KW-0399">Innate immunity</keyword>
<dbReference type="OrthoDB" id="6054650at2759"/>
<evidence type="ECO:0000256" key="16">
    <source>
        <dbReference type="ARBA" id="ARBA00022679"/>
    </source>
</evidence>
<dbReference type="GO" id="GO:0005634">
    <property type="term" value="C:nucleus"/>
    <property type="evidence" value="ECO:0007669"/>
    <property type="project" value="UniProtKB-SubCell"/>
</dbReference>
<sequence length="513" mass="58179">MAPRRRKATGAASEAEAAAPRVSAPRVKGAPTEPRESPAVPEAARPSARRCGPARPSGSRREKSGPEPQEKRQVRARAARAEDRVEGPPARTEGVMPPAAPGPPLPRRASRREGTAHSARERRPQPGPTKVPGPLVPVSSLGRGKEAPGAWKPRAVLDKLRLSRQEISEAAEVVNRLTDHLLRRLQSCESEFKGVALLHTGSYYERVKISAPNEFDVMFKLEVPRIQLEEYYNSGAHYFVKFKRNPKGNPLGQFLEGEILSASKMLSKFRKIIKEEIKNIEDTDVMVERKRRGSPAVTLLVRKPKEISVDIILALESKSSWPASTMEGLPISNWLGAKVRNSLRRQPFYLVPKHAKEGSGFQEETWRLSFSHIEKEILKNHGQSKTCCEIDGVKCCRKECLKLMKYLLEQLKKKFGNRKELDKFCSYHVKTAFFHVCTQDPDDSQWHSKDLELCFDNCVTYFLQCLKTEQLEHYFIPEVNLFSRDHIDKLSKEFLSKQIEYERNNGFPVFGEF</sequence>
<keyword evidence="17" id="KW-0548">Nucleotidyltransferase</keyword>